<evidence type="ECO:0008006" key="3">
    <source>
        <dbReference type="Google" id="ProtNLM"/>
    </source>
</evidence>
<organism evidence="1 2">
    <name type="scientific">Anaerolinea thermophila (strain DSM 14523 / JCM 11388 / NBRC 100420 / UNI-1)</name>
    <dbReference type="NCBI Taxonomy" id="926569"/>
    <lineage>
        <taxon>Bacteria</taxon>
        <taxon>Bacillati</taxon>
        <taxon>Chloroflexota</taxon>
        <taxon>Anaerolineae</taxon>
        <taxon>Anaerolineales</taxon>
        <taxon>Anaerolineaceae</taxon>
        <taxon>Anaerolinea</taxon>
    </lineage>
</organism>
<dbReference type="InParanoid" id="E8N5R2"/>
<evidence type="ECO:0000313" key="1">
    <source>
        <dbReference type="EMBL" id="BAJ63776.1"/>
    </source>
</evidence>
<dbReference type="InterPro" id="IPR020483">
    <property type="entry name" value="Uncharacterised_YgbA"/>
</dbReference>
<keyword evidence="2" id="KW-1185">Reference proteome</keyword>
<evidence type="ECO:0000313" key="2">
    <source>
        <dbReference type="Proteomes" id="UP000008922"/>
    </source>
</evidence>
<dbReference type="AlphaFoldDB" id="E8N5R2"/>
<dbReference type="KEGG" id="atm:ANT_17500"/>
<dbReference type="Pfam" id="PF11756">
    <property type="entry name" value="YgbA_NO"/>
    <property type="match status" value="1"/>
</dbReference>
<dbReference type="STRING" id="926569.ANT_17500"/>
<gene>
    <name evidence="1" type="ordered locus">ANT_17500</name>
</gene>
<proteinExistence type="predicted"/>
<dbReference type="HOGENOM" id="CLU_138593_1_0_0"/>
<dbReference type="EMBL" id="AP012029">
    <property type="protein sequence ID" value="BAJ63776.1"/>
    <property type="molecule type" value="Genomic_DNA"/>
</dbReference>
<dbReference type="Proteomes" id="UP000008922">
    <property type="component" value="Chromosome"/>
</dbReference>
<protein>
    <recommendedName>
        <fullName evidence="3">Nitrous oxide-stimulated promoter family protein</fullName>
    </recommendedName>
</protein>
<accession>E8N5R2</accession>
<dbReference type="NCBIfam" id="NF007714">
    <property type="entry name" value="PRK10410.1-2"/>
    <property type="match status" value="1"/>
</dbReference>
<name>E8N5R2_ANATU</name>
<reference evidence="1 2" key="1">
    <citation type="submission" date="2010-12" db="EMBL/GenBank/DDBJ databases">
        <title>Whole genome sequence of Anaerolinea thermophila UNI-1.</title>
        <authorList>
            <person name="Narita-Yamada S."/>
            <person name="Kishi E."/>
            <person name="Watanabe Y."/>
            <person name="Takasaki K."/>
            <person name="Ankai A."/>
            <person name="Oguchi A."/>
            <person name="Fukui S."/>
            <person name="Takahashi M."/>
            <person name="Yashiro I."/>
            <person name="Hosoyama A."/>
            <person name="Sekiguchi Y."/>
            <person name="Hanada S."/>
            <person name="Fujita N."/>
        </authorList>
    </citation>
    <scope>NUCLEOTIDE SEQUENCE [LARGE SCALE GENOMIC DNA]</scope>
    <source>
        <strain evidence="2">DSM 14523 / JCM 11388 / NBRC 100420 / UNI-1</strain>
    </source>
</reference>
<dbReference type="eggNOG" id="ENOG5032ZJK">
    <property type="taxonomic scope" value="Bacteria"/>
</dbReference>
<sequence>MVRLARWEVSMHPRIARERKTILAMSRIYCADHHGLPDGNLCMECQELLDYAFFRLEKCPYQEKKPTCANCPIHCYKPEMRERVRRMMRHAGPRMLLRHPILAIAHLLDGRKKVLPPGKGISVKERVL</sequence>